<dbReference type="AlphaFoldDB" id="A0A6C0IT34"/>
<sequence length="161" mass="18797">MSNTKGDIYFRDIHGNFHKLETKDLDSELLEVAGFNNILTSNSTEKTLCNYKPLNYYKLNLNTVKNGEIKNNRIVLQKGMYKFCIYSTFVSNIEQRIYFFLRNKSILKQTLVTHNISDKIPNNINYSFIININFNEELELGIIAEKDIQSSSSYILYTQIN</sequence>
<protein>
    <submittedName>
        <fullName evidence="1">Uncharacterized protein</fullName>
    </submittedName>
</protein>
<name>A0A6C0IT34_9ZZZZ</name>
<reference evidence="1" key="1">
    <citation type="journal article" date="2020" name="Nature">
        <title>Giant virus diversity and host interactions through global metagenomics.</title>
        <authorList>
            <person name="Schulz F."/>
            <person name="Roux S."/>
            <person name="Paez-Espino D."/>
            <person name="Jungbluth S."/>
            <person name="Walsh D.A."/>
            <person name="Denef V.J."/>
            <person name="McMahon K.D."/>
            <person name="Konstantinidis K.T."/>
            <person name="Eloe-Fadrosh E.A."/>
            <person name="Kyrpides N.C."/>
            <person name="Woyke T."/>
        </authorList>
    </citation>
    <scope>NUCLEOTIDE SEQUENCE</scope>
    <source>
        <strain evidence="1">GVMAG-M-3300024302-11</strain>
    </source>
</reference>
<proteinExistence type="predicted"/>
<organism evidence="1">
    <name type="scientific">viral metagenome</name>
    <dbReference type="NCBI Taxonomy" id="1070528"/>
    <lineage>
        <taxon>unclassified sequences</taxon>
        <taxon>metagenomes</taxon>
        <taxon>organismal metagenomes</taxon>
    </lineage>
</organism>
<accession>A0A6C0IT34</accession>
<evidence type="ECO:0000313" key="1">
    <source>
        <dbReference type="EMBL" id="QHT96401.1"/>
    </source>
</evidence>
<dbReference type="EMBL" id="MN740256">
    <property type="protein sequence ID" value="QHT96401.1"/>
    <property type="molecule type" value="Genomic_DNA"/>
</dbReference>